<dbReference type="PANTHER" id="PTHR13520:SF0">
    <property type="entry name" value="RAD50-INTERACTING PROTEIN 1"/>
    <property type="match status" value="1"/>
</dbReference>
<evidence type="ECO:0000256" key="2">
    <source>
        <dbReference type="SAM" id="MobiDB-lite"/>
    </source>
</evidence>
<dbReference type="GO" id="GO:0060628">
    <property type="term" value="P:regulation of ER to Golgi vesicle-mediated transport"/>
    <property type="evidence" value="ECO:0007669"/>
    <property type="project" value="TreeGrafter"/>
</dbReference>
<dbReference type="Gene3D" id="1.20.58.1420">
    <property type="entry name" value="Dsl1p vesicle tethering complex, Tip20p subunit, domain B"/>
    <property type="match status" value="1"/>
</dbReference>
<dbReference type="PANTHER" id="PTHR13520">
    <property type="entry name" value="RAD50-INTERACTING PROTEIN 1 RINT-1"/>
    <property type="match status" value="1"/>
</dbReference>
<dbReference type="GO" id="GO:0070939">
    <property type="term" value="C:Dsl1/NZR complex"/>
    <property type="evidence" value="ECO:0007669"/>
    <property type="project" value="InterPro"/>
</dbReference>
<feature type="coiled-coil region" evidence="1">
    <location>
        <begin position="21"/>
        <end position="55"/>
    </location>
</feature>
<dbReference type="InterPro" id="IPR007528">
    <property type="entry name" value="RINT1_Tip20"/>
</dbReference>
<gene>
    <name evidence="3" type="ORF">EJ06DRAFT_562428</name>
</gene>
<dbReference type="InterPro" id="IPR042042">
    <property type="entry name" value="Tip20p_domB"/>
</dbReference>
<dbReference type="Proteomes" id="UP000799640">
    <property type="component" value="Unassembled WGS sequence"/>
</dbReference>
<dbReference type="EMBL" id="ML996696">
    <property type="protein sequence ID" value="KAF2400061.1"/>
    <property type="molecule type" value="Genomic_DNA"/>
</dbReference>
<dbReference type="GO" id="GO:0006890">
    <property type="term" value="P:retrograde vesicle-mediated transport, Golgi to endoplasmic reticulum"/>
    <property type="evidence" value="ECO:0007669"/>
    <property type="project" value="InterPro"/>
</dbReference>
<accession>A0A6G1HVX0</accession>
<dbReference type="InterPro" id="IPR042044">
    <property type="entry name" value="EXOC6PINT-1/Sec15/Tip20_C_dom2"/>
</dbReference>
<evidence type="ECO:0008006" key="5">
    <source>
        <dbReference type="Google" id="ProtNLM"/>
    </source>
</evidence>
<reference evidence="3" key="1">
    <citation type="journal article" date="2020" name="Stud. Mycol.">
        <title>101 Dothideomycetes genomes: a test case for predicting lifestyles and emergence of pathogens.</title>
        <authorList>
            <person name="Haridas S."/>
            <person name="Albert R."/>
            <person name="Binder M."/>
            <person name="Bloem J."/>
            <person name="Labutti K."/>
            <person name="Salamov A."/>
            <person name="Andreopoulos B."/>
            <person name="Baker S."/>
            <person name="Barry K."/>
            <person name="Bills G."/>
            <person name="Bluhm B."/>
            <person name="Cannon C."/>
            <person name="Castanera R."/>
            <person name="Culley D."/>
            <person name="Daum C."/>
            <person name="Ezra D."/>
            <person name="Gonzalez J."/>
            <person name="Henrissat B."/>
            <person name="Kuo A."/>
            <person name="Liang C."/>
            <person name="Lipzen A."/>
            <person name="Lutzoni F."/>
            <person name="Magnuson J."/>
            <person name="Mondo S."/>
            <person name="Nolan M."/>
            <person name="Ohm R."/>
            <person name="Pangilinan J."/>
            <person name="Park H.-J."/>
            <person name="Ramirez L."/>
            <person name="Alfaro M."/>
            <person name="Sun H."/>
            <person name="Tritt A."/>
            <person name="Yoshinaga Y."/>
            <person name="Zwiers L.-H."/>
            <person name="Turgeon B."/>
            <person name="Goodwin S."/>
            <person name="Spatafora J."/>
            <person name="Crous P."/>
            <person name="Grigoriev I."/>
        </authorList>
    </citation>
    <scope>NUCLEOTIDE SEQUENCE</scope>
    <source>
        <strain evidence="3">CBS 262.69</strain>
    </source>
</reference>
<sequence>MARDVRVGDYLDDKLQTPADFDLLRELLDSVSAQRKLLEDQIHVAQKDLESAKRAASEHDSSLRARVDRFERAQADIDRRLLIATNSDTSDAAVKRFESSMDKMRRLEIANGYVEMLREVDRLSNEGVARLGTHDAEAIDAYRHLHSLSVSLQPLQDAAEGAAPHLLDSVAQKTKALHDRIQKSFIGELETLLKKISWPSPDATVPPTMVGSFRATIGKLLELQKPELEAREEAREEAGNSPATAPLVLLPLQAMVHPLELAFRYHFETDRPTNRLDRPEYFLFHVTDKLLGQYNDFMDDNLQPVLLEKFRGTSIARNPAYIDATSAFVTALLPMVRAKIFTTLPKVSGRPQLLSHLIHEVMKFDTTLRDEWRYEAGAEGECWRGLAWEVLSANDWFEQWLKVEKDFALARYQEIVDAPDSFDLDYDGVDAKSTKPTKAAIRVNDLLEATTGSCSGHYRTLTSFSQKLRFLIDIQISIFDLFHERLADGLAAYLSRTSTIGRTSREEQITLQGVAGLESLCRIYGSAEYLERAMRDWSDDVFFLSLWSELQHRAATRGQNISGSMNLAQVAARTSRAVSTPPDELDDPTATGALFDETAASYTRLRERTEAVIADLLINNVRNSLSAYSRINPWSSLAPSTSVPVPAARSPDSLPSLPPTPELDNLLTTLSTHFEYLAKALGAAPLHRVARKTAHAIDNQLFEHVLLRREFSAAGAGQFGADVQAVRGCLVKLVSVAVGEGLRRVVEGAWLVGLEGGRGEEGDDGGDGGKVTLWGVEKRIFGDGEEARVCLGELGLVRVGVTEARKVLARRVELSG</sequence>
<protein>
    <recommendedName>
        <fullName evidence="5">RINT-1 family protein-like protein</fullName>
    </recommendedName>
</protein>
<keyword evidence="1" id="KW-0175">Coiled coil</keyword>
<dbReference type="GO" id="GO:0006888">
    <property type="term" value="P:endoplasmic reticulum to Golgi vesicle-mediated transport"/>
    <property type="evidence" value="ECO:0007669"/>
    <property type="project" value="InterPro"/>
</dbReference>
<evidence type="ECO:0000256" key="1">
    <source>
        <dbReference type="SAM" id="Coils"/>
    </source>
</evidence>
<dbReference type="Pfam" id="PF04437">
    <property type="entry name" value="RINT1_TIP1"/>
    <property type="match status" value="1"/>
</dbReference>
<organism evidence="3 4">
    <name type="scientific">Trichodelitschia bisporula</name>
    <dbReference type="NCBI Taxonomy" id="703511"/>
    <lineage>
        <taxon>Eukaryota</taxon>
        <taxon>Fungi</taxon>
        <taxon>Dikarya</taxon>
        <taxon>Ascomycota</taxon>
        <taxon>Pezizomycotina</taxon>
        <taxon>Dothideomycetes</taxon>
        <taxon>Dothideomycetes incertae sedis</taxon>
        <taxon>Phaeotrichales</taxon>
        <taxon>Phaeotrichaceae</taxon>
        <taxon>Trichodelitschia</taxon>
    </lineage>
</organism>
<dbReference type="PROSITE" id="PS51386">
    <property type="entry name" value="RINT1_TIP20"/>
    <property type="match status" value="1"/>
</dbReference>
<dbReference type="Gene3D" id="1.20.58.670">
    <property type="entry name" value="Dsl1p vesicle tethering complex, Tip20p subunit, domain D"/>
    <property type="match status" value="1"/>
</dbReference>
<proteinExistence type="predicted"/>
<evidence type="ECO:0000313" key="3">
    <source>
        <dbReference type="EMBL" id="KAF2400061.1"/>
    </source>
</evidence>
<name>A0A6G1HVX0_9PEZI</name>
<evidence type="ECO:0000313" key="4">
    <source>
        <dbReference type="Proteomes" id="UP000799640"/>
    </source>
</evidence>
<feature type="region of interest" description="Disordered" evidence="2">
    <location>
        <begin position="641"/>
        <end position="660"/>
    </location>
</feature>
<dbReference type="OrthoDB" id="2189254at2759"/>
<keyword evidence="4" id="KW-1185">Reference proteome</keyword>
<dbReference type="AlphaFoldDB" id="A0A6G1HVX0"/>